<proteinExistence type="predicted"/>
<dbReference type="GeneID" id="62200618"/>
<keyword evidence="1" id="KW-0732">Signal</keyword>
<sequence length="101" mass="11002">MQGRCHRSPSLIALAFVHGSLLLRCSSLFSPGPSNSPFPLYLSPFALFDNTVPLLHLVPAPPVGPAYPPPNLRLCERASPVAPPREEELASRRINHQLVCP</sequence>
<feature type="chain" id="PRO_5034966717" description="Secreted protein" evidence="1">
    <location>
        <begin position="28"/>
        <end position="101"/>
    </location>
</feature>
<evidence type="ECO:0008006" key="4">
    <source>
        <dbReference type="Google" id="ProtNLM"/>
    </source>
</evidence>
<evidence type="ECO:0000313" key="2">
    <source>
        <dbReference type="EMBL" id="KAF7680742.1"/>
    </source>
</evidence>
<keyword evidence="3" id="KW-1185">Reference proteome</keyword>
<reference evidence="2" key="1">
    <citation type="submission" date="2020-01" db="EMBL/GenBank/DDBJ databases">
        <authorList>
            <person name="Feng Z.H.Z."/>
        </authorList>
    </citation>
    <scope>NUCLEOTIDE SEQUENCE</scope>
    <source>
        <strain evidence="2">CBS107.38</strain>
    </source>
</reference>
<feature type="signal peptide" evidence="1">
    <location>
        <begin position="1"/>
        <end position="27"/>
    </location>
</feature>
<comment type="caution">
    <text evidence="2">The sequence shown here is derived from an EMBL/GenBank/DDBJ whole genome shotgun (WGS) entry which is preliminary data.</text>
</comment>
<reference evidence="2" key="2">
    <citation type="submission" date="2020-08" db="EMBL/GenBank/DDBJ databases">
        <title>Draft Genome Sequence of Cumin Blight Pathogen Alternaria burnsii.</title>
        <authorList>
            <person name="Feng Z."/>
        </authorList>
    </citation>
    <scope>NUCLEOTIDE SEQUENCE</scope>
    <source>
        <strain evidence="2">CBS107.38</strain>
    </source>
</reference>
<name>A0A8H7BFV5_9PLEO</name>
<dbReference type="RefSeq" id="XP_038790732.1">
    <property type="nucleotide sequence ID" value="XM_038927440.1"/>
</dbReference>
<dbReference type="EMBL" id="JAAABM010000002">
    <property type="protein sequence ID" value="KAF7680742.1"/>
    <property type="molecule type" value="Genomic_DNA"/>
</dbReference>
<protein>
    <recommendedName>
        <fullName evidence="4">Secreted protein</fullName>
    </recommendedName>
</protein>
<organism evidence="2 3">
    <name type="scientific">Alternaria burnsii</name>
    <dbReference type="NCBI Taxonomy" id="1187904"/>
    <lineage>
        <taxon>Eukaryota</taxon>
        <taxon>Fungi</taxon>
        <taxon>Dikarya</taxon>
        <taxon>Ascomycota</taxon>
        <taxon>Pezizomycotina</taxon>
        <taxon>Dothideomycetes</taxon>
        <taxon>Pleosporomycetidae</taxon>
        <taxon>Pleosporales</taxon>
        <taxon>Pleosporineae</taxon>
        <taxon>Pleosporaceae</taxon>
        <taxon>Alternaria</taxon>
        <taxon>Alternaria sect. Alternaria</taxon>
    </lineage>
</organism>
<evidence type="ECO:0000313" key="3">
    <source>
        <dbReference type="Proteomes" id="UP000596902"/>
    </source>
</evidence>
<dbReference type="Proteomes" id="UP000596902">
    <property type="component" value="Unassembled WGS sequence"/>
</dbReference>
<evidence type="ECO:0000256" key="1">
    <source>
        <dbReference type="SAM" id="SignalP"/>
    </source>
</evidence>
<accession>A0A8H7BFV5</accession>
<dbReference type="AlphaFoldDB" id="A0A8H7BFV5"/>
<gene>
    <name evidence="2" type="ORF">GT037_002393</name>
</gene>